<dbReference type="GeneID" id="100827640"/>
<dbReference type="InterPro" id="IPR045314">
    <property type="entry name" value="bZIP_plant_GBF1"/>
</dbReference>
<evidence type="ECO:0000256" key="6">
    <source>
        <dbReference type="SAM" id="MobiDB-lite"/>
    </source>
</evidence>
<evidence type="ECO:0000313" key="10">
    <source>
        <dbReference type="Proteomes" id="UP000008810"/>
    </source>
</evidence>
<dbReference type="HOGENOM" id="CLU_108328_0_0_1"/>
<dbReference type="EMBL" id="CM000880">
    <property type="protein sequence ID" value="KQK22015.1"/>
    <property type="molecule type" value="Genomic_DNA"/>
</dbReference>
<keyword evidence="2" id="KW-0805">Transcription regulation</keyword>
<feature type="compositionally biased region" description="Low complexity" evidence="6">
    <location>
        <begin position="1"/>
        <end position="10"/>
    </location>
</feature>
<dbReference type="PANTHER" id="PTHR45764">
    <property type="entry name" value="BZIP TRANSCRIPTION FACTOR 44"/>
    <property type="match status" value="1"/>
</dbReference>
<keyword evidence="4" id="KW-0804">Transcription</keyword>
<dbReference type="RefSeq" id="XP_010228714.1">
    <property type="nucleotide sequence ID" value="XM_010230412.3"/>
</dbReference>
<dbReference type="OrthoDB" id="551672at2759"/>
<gene>
    <name evidence="9" type="primary">LOC100827640</name>
    <name evidence="8" type="ORF">BRADI_1g64550v3</name>
</gene>
<feature type="region of interest" description="Disordered" evidence="6">
    <location>
        <begin position="162"/>
        <end position="182"/>
    </location>
</feature>
<dbReference type="Pfam" id="PF07716">
    <property type="entry name" value="bZIP_2"/>
    <property type="match status" value="1"/>
</dbReference>
<dbReference type="CDD" id="cd14702">
    <property type="entry name" value="bZIP_plant_GBF1"/>
    <property type="match status" value="1"/>
</dbReference>
<evidence type="ECO:0000256" key="1">
    <source>
        <dbReference type="ARBA" id="ARBA00004123"/>
    </source>
</evidence>
<dbReference type="OMA" id="EMLYFQP"/>
<feature type="domain" description="BZIP" evidence="7">
    <location>
        <begin position="19"/>
        <end position="62"/>
    </location>
</feature>
<dbReference type="PROSITE" id="PS50217">
    <property type="entry name" value="BZIP"/>
    <property type="match status" value="1"/>
</dbReference>
<keyword evidence="10" id="KW-1185">Reference proteome</keyword>
<feature type="region of interest" description="Disordered" evidence="6">
    <location>
        <begin position="1"/>
        <end position="47"/>
    </location>
</feature>
<reference evidence="8" key="2">
    <citation type="submission" date="2017-06" db="EMBL/GenBank/DDBJ databases">
        <title>WGS assembly of Brachypodium distachyon.</title>
        <authorList>
            <consortium name="The International Brachypodium Initiative"/>
            <person name="Lucas S."/>
            <person name="Harmon-Smith M."/>
            <person name="Lail K."/>
            <person name="Tice H."/>
            <person name="Grimwood J."/>
            <person name="Bruce D."/>
            <person name="Barry K."/>
            <person name="Shu S."/>
            <person name="Lindquist E."/>
            <person name="Wang M."/>
            <person name="Pitluck S."/>
            <person name="Vogel J.P."/>
            <person name="Garvin D.F."/>
            <person name="Mockler T.C."/>
            <person name="Schmutz J."/>
            <person name="Rokhsar D."/>
            <person name="Bevan M.W."/>
        </authorList>
    </citation>
    <scope>NUCLEOTIDE SEQUENCE</scope>
    <source>
        <strain evidence="8">Bd21</strain>
    </source>
</reference>
<dbReference type="EnsemblPlants" id="KQK22015">
    <property type="protein sequence ID" value="KQK22015"/>
    <property type="gene ID" value="BRADI_1g64550v3"/>
</dbReference>
<proteinExistence type="predicted"/>
<dbReference type="SMART" id="SM00338">
    <property type="entry name" value="BRLZ"/>
    <property type="match status" value="1"/>
</dbReference>
<dbReference type="GO" id="GO:0000976">
    <property type="term" value="F:transcription cis-regulatory region binding"/>
    <property type="evidence" value="ECO:0000318"/>
    <property type="project" value="GO_Central"/>
</dbReference>
<dbReference type="InterPro" id="IPR046347">
    <property type="entry name" value="bZIP_sf"/>
</dbReference>
<evidence type="ECO:0000259" key="7">
    <source>
        <dbReference type="PROSITE" id="PS50217"/>
    </source>
</evidence>
<reference evidence="8 9" key="1">
    <citation type="journal article" date="2010" name="Nature">
        <title>Genome sequencing and analysis of the model grass Brachypodium distachyon.</title>
        <authorList>
            <consortium name="International Brachypodium Initiative"/>
        </authorList>
    </citation>
    <scope>NUCLEOTIDE SEQUENCE [LARGE SCALE GENOMIC DNA]</scope>
    <source>
        <strain evidence="8">Bd21</strain>
        <strain evidence="9">cv. Bd21</strain>
    </source>
</reference>
<dbReference type="GO" id="GO:0045893">
    <property type="term" value="P:positive regulation of DNA-templated transcription"/>
    <property type="evidence" value="ECO:0000318"/>
    <property type="project" value="GO_Central"/>
</dbReference>
<evidence type="ECO:0000313" key="9">
    <source>
        <dbReference type="EnsemblPlants" id="KQK22015"/>
    </source>
</evidence>
<dbReference type="SUPFAM" id="SSF57959">
    <property type="entry name" value="Leucine zipper domain"/>
    <property type="match status" value="1"/>
</dbReference>
<dbReference type="KEGG" id="bdi:100827640"/>
<dbReference type="GO" id="GO:0046982">
    <property type="term" value="F:protein heterodimerization activity"/>
    <property type="evidence" value="ECO:0007669"/>
    <property type="project" value="UniProtKB-ARBA"/>
</dbReference>
<comment type="subcellular location">
    <subcellularLocation>
        <location evidence="1">Nucleus</location>
    </subcellularLocation>
</comment>
<protein>
    <recommendedName>
        <fullName evidence="7">BZIP domain-containing protein</fullName>
    </recommendedName>
</protein>
<sequence>MVPRQRPALAPRRRAITEEERRRNRMTSNRLSAQRSRMKRQQREEDLAAQASRLKLENEAMRAAAGIRQQQCRLLQQENRVRAAHARELYAVLQLRNSQLRMLGQAADLPLDVPEVSAHLTQLYGGGPPAVPPLPPEIYQMLQFQPPLERQIDQMLFQPPLSPEIDQTLFQPPDDVMDDEAS</sequence>
<evidence type="ECO:0000256" key="2">
    <source>
        <dbReference type="ARBA" id="ARBA00023015"/>
    </source>
</evidence>
<evidence type="ECO:0000256" key="3">
    <source>
        <dbReference type="ARBA" id="ARBA00023125"/>
    </source>
</evidence>
<accession>I1H689</accession>
<dbReference type="STRING" id="15368.I1H689"/>
<dbReference type="GO" id="GO:0003700">
    <property type="term" value="F:DNA-binding transcription factor activity"/>
    <property type="evidence" value="ECO:0000318"/>
    <property type="project" value="GO_Central"/>
</dbReference>
<reference evidence="9" key="3">
    <citation type="submission" date="2018-08" db="UniProtKB">
        <authorList>
            <consortium name="EnsemblPlants"/>
        </authorList>
    </citation>
    <scope>IDENTIFICATION</scope>
    <source>
        <strain evidence="9">cv. Bd21</strain>
    </source>
</reference>
<keyword evidence="5" id="KW-0539">Nucleus</keyword>
<dbReference type="GO" id="GO:0005634">
    <property type="term" value="C:nucleus"/>
    <property type="evidence" value="ECO:0000318"/>
    <property type="project" value="GO_Central"/>
</dbReference>
<dbReference type="AlphaFoldDB" id="I1H689"/>
<dbReference type="PROSITE" id="PS00036">
    <property type="entry name" value="BZIP_BASIC"/>
    <property type="match status" value="1"/>
</dbReference>
<keyword evidence="3" id="KW-0238">DNA-binding</keyword>
<dbReference type="eggNOG" id="ENOG502R6SD">
    <property type="taxonomic scope" value="Eukaryota"/>
</dbReference>
<evidence type="ECO:0000256" key="4">
    <source>
        <dbReference type="ARBA" id="ARBA00023163"/>
    </source>
</evidence>
<feature type="compositionally biased region" description="Polar residues" evidence="6">
    <location>
        <begin position="26"/>
        <end position="35"/>
    </location>
</feature>
<name>I1H689_BRADI</name>
<evidence type="ECO:0000313" key="8">
    <source>
        <dbReference type="EMBL" id="KQK22015.1"/>
    </source>
</evidence>
<dbReference type="PANTHER" id="PTHR45764:SF35">
    <property type="entry name" value="BZIP TRANSCRIPTION FACTOR"/>
    <property type="match status" value="1"/>
</dbReference>
<organism evidence="9">
    <name type="scientific">Brachypodium distachyon</name>
    <name type="common">Purple false brome</name>
    <name type="synonym">Trachynia distachya</name>
    <dbReference type="NCBI Taxonomy" id="15368"/>
    <lineage>
        <taxon>Eukaryota</taxon>
        <taxon>Viridiplantae</taxon>
        <taxon>Streptophyta</taxon>
        <taxon>Embryophyta</taxon>
        <taxon>Tracheophyta</taxon>
        <taxon>Spermatophyta</taxon>
        <taxon>Magnoliopsida</taxon>
        <taxon>Liliopsida</taxon>
        <taxon>Poales</taxon>
        <taxon>Poaceae</taxon>
        <taxon>BOP clade</taxon>
        <taxon>Pooideae</taxon>
        <taxon>Stipodae</taxon>
        <taxon>Brachypodieae</taxon>
        <taxon>Brachypodium</taxon>
    </lineage>
</organism>
<evidence type="ECO:0000256" key="5">
    <source>
        <dbReference type="ARBA" id="ARBA00023242"/>
    </source>
</evidence>
<dbReference type="Gramene" id="KQK22015">
    <property type="protein sequence ID" value="KQK22015"/>
    <property type="gene ID" value="BRADI_1g64550v3"/>
</dbReference>
<dbReference type="Proteomes" id="UP000008810">
    <property type="component" value="Chromosome 1"/>
</dbReference>
<dbReference type="InterPro" id="IPR004827">
    <property type="entry name" value="bZIP"/>
</dbReference>